<protein>
    <recommendedName>
        <fullName evidence="5">Phage protein</fullName>
    </recommendedName>
</protein>
<accession>A0A1E9PLQ3</accession>
<evidence type="ECO:0000313" key="1">
    <source>
        <dbReference type="EMBL" id="MCY3087957.1"/>
    </source>
</evidence>
<gene>
    <name evidence="2" type="ORF">DBT44_0000080</name>
    <name evidence="1" type="ORF">ODY61_07545</name>
</gene>
<proteinExistence type="predicted"/>
<reference evidence="2 3" key="1">
    <citation type="journal article" date="2020" name="J. Bacteriol.">
        <title>Aerococcus urinae Isolated from Women with Lower Urinary Tract Symptoms: In Vitro Aggregation and Genome Analysis.</title>
        <authorList>
            <person name="Hilt E.E."/>
            <person name="Putonti C."/>
            <person name="Thomas-White K."/>
            <person name="Lewis A.L."/>
            <person name="Visick K.L."/>
            <person name="Gilbert N.M."/>
            <person name="Wolfe A.J."/>
        </authorList>
    </citation>
    <scope>NUCLEOTIDE SEQUENCE [LARGE SCALE GENOMIC DNA]</scope>
    <source>
        <strain evidence="2 3">UMB1016</strain>
    </source>
</reference>
<name>A0A1E9PLQ3_9LACT</name>
<dbReference type="EMBL" id="JAOTMY010000004">
    <property type="protein sequence ID" value="MCY3087957.1"/>
    <property type="molecule type" value="Genomic_DNA"/>
</dbReference>
<evidence type="ECO:0000313" key="4">
    <source>
        <dbReference type="Proteomes" id="UP001069047"/>
    </source>
</evidence>
<dbReference type="Proteomes" id="UP001069047">
    <property type="component" value="Unassembled WGS sequence"/>
</dbReference>
<dbReference type="GeneID" id="86859015"/>
<sequence>MDKALKEKITSLPDSYKQVFMLLPKGMEKPITSNEIQAILGYDVRHINQIISDWRIKYRVPIGGLRYQNQCGFYLATNEEEKEIGARSIDAQIKSMSKTASAIKQGDIGLIQEYSDLLNAYWRPHNIQLTLDFDQKEKERID</sequence>
<reference evidence="2" key="3">
    <citation type="submission" date="2024-02" db="EMBL/GenBank/DDBJ databases">
        <authorList>
            <person name="Choi B."/>
        </authorList>
    </citation>
    <scope>NUCLEOTIDE SEQUENCE</scope>
    <source>
        <strain evidence="2">UMB1016</strain>
    </source>
</reference>
<organism evidence="1 4">
    <name type="scientific">Aerococcus mictus</name>
    <dbReference type="NCBI Taxonomy" id="2976810"/>
    <lineage>
        <taxon>Bacteria</taxon>
        <taxon>Bacillati</taxon>
        <taxon>Bacillota</taxon>
        <taxon>Bacilli</taxon>
        <taxon>Lactobacillales</taxon>
        <taxon>Aerococcaceae</taxon>
        <taxon>Aerococcus</taxon>
    </lineage>
</organism>
<dbReference type="RefSeq" id="WP_070558824.1">
    <property type="nucleotide sequence ID" value="NZ_CAJHLG010000006.1"/>
</dbReference>
<evidence type="ECO:0000313" key="3">
    <source>
        <dbReference type="Proteomes" id="UP000250354"/>
    </source>
</evidence>
<dbReference type="Proteomes" id="UP000250354">
    <property type="component" value="Chromosome"/>
</dbReference>
<evidence type="ECO:0000313" key="2">
    <source>
        <dbReference type="EMBL" id="WWC54738.1"/>
    </source>
</evidence>
<dbReference type="AlphaFoldDB" id="A0A1E9PLQ3"/>
<keyword evidence="3" id="KW-1185">Reference proteome</keyword>
<evidence type="ECO:0008006" key="5">
    <source>
        <dbReference type="Google" id="ProtNLM"/>
    </source>
</evidence>
<dbReference type="EMBL" id="CP145132">
    <property type="protein sequence ID" value="WWC54738.1"/>
    <property type="molecule type" value="Genomic_DNA"/>
</dbReference>
<reference evidence="1" key="2">
    <citation type="submission" date="2022-09" db="EMBL/GenBank/DDBJ databases">
        <title>Aerococcus urinae taxonomy study.</title>
        <authorList>
            <person name="Christensen J."/>
            <person name="Senneby E."/>
        </authorList>
    </citation>
    <scope>NUCLEOTIDE SEQUENCE</scope>
    <source>
        <strain evidence="1">LUND-41-B12</strain>
    </source>
</reference>
<accession>A0A9Q4H4N2</accession>